<evidence type="ECO:0000256" key="7">
    <source>
        <dbReference type="ARBA" id="ARBA00048696"/>
    </source>
</evidence>
<dbReference type="InterPro" id="IPR003812">
    <property type="entry name" value="Fido"/>
</dbReference>
<comment type="catalytic activity">
    <reaction evidence="6">
        <text>L-threonyl-[protein] + ATP = 3-O-(5'-adenylyl)-L-threonyl-[protein] + diphosphate</text>
        <dbReference type="Rhea" id="RHEA:54292"/>
        <dbReference type="Rhea" id="RHEA-COMP:11060"/>
        <dbReference type="Rhea" id="RHEA-COMP:13847"/>
        <dbReference type="ChEBI" id="CHEBI:30013"/>
        <dbReference type="ChEBI" id="CHEBI:30616"/>
        <dbReference type="ChEBI" id="CHEBI:33019"/>
        <dbReference type="ChEBI" id="CHEBI:138113"/>
        <dbReference type="EC" id="2.7.7.108"/>
    </reaction>
</comment>
<evidence type="ECO:0000256" key="6">
    <source>
        <dbReference type="ARBA" id="ARBA00047939"/>
    </source>
</evidence>
<comment type="catalytic activity">
    <reaction evidence="7">
        <text>L-tyrosyl-[protein] + ATP = O-(5'-adenylyl)-L-tyrosyl-[protein] + diphosphate</text>
        <dbReference type="Rhea" id="RHEA:54288"/>
        <dbReference type="Rhea" id="RHEA-COMP:10136"/>
        <dbReference type="Rhea" id="RHEA-COMP:13846"/>
        <dbReference type="ChEBI" id="CHEBI:30616"/>
        <dbReference type="ChEBI" id="CHEBI:33019"/>
        <dbReference type="ChEBI" id="CHEBI:46858"/>
        <dbReference type="ChEBI" id="CHEBI:83624"/>
        <dbReference type="EC" id="2.7.7.108"/>
    </reaction>
</comment>
<evidence type="ECO:0000256" key="1">
    <source>
        <dbReference type="ARBA" id="ARBA00022679"/>
    </source>
</evidence>
<keyword evidence="1" id="KW-0808">Transferase</keyword>
<evidence type="ECO:0000256" key="2">
    <source>
        <dbReference type="ARBA" id="ARBA00022695"/>
    </source>
</evidence>
<evidence type="ECO:0000256" key="5">
    <source>
        <dbReference type="ARBA" id="ARBA00034531"/>
    </source>
</evidence>
<dbReference type="PROSITE" id="PS51459">
    <property type="entry name" value="FIDO"/>
    <property type="match status" value="1"/>
</dbReference>
<name>A0A8I1EBL1_PSEPU</name>
<dbReference type="Proteomes" id="UP000637061">
    <property type="component" value="Unassembled WGS sequence"/>
</dbReference>
<dbReference type="PANTHER" id="PTHR39560:SF1">
    <property type="entry name" value="PROTEIN ADENYLYLTRANSFERASE FIC-RELATED"/>
    <property type="match status" value="1"/>
</dbReference>
<dbReference type="InterPro" id="IPR036597">
    <property type="entry name" value="Fido-like_dom_sf"/>
</dbReference>
<evidence type="ECO:0000256" key="3">
    <source>
        <dbReference type="ARBA" id="ARBA00022741"/>
    </source>
</evidence>
<comment type="caution">
    <text evidence="9">The sequence shown here is derived from an EMBL/GenBank/DDBJ whole genome shotgun (WGS) entry which is preliminary data.</text>
</comment>
<dbReference type="Gene3D" id="1.10.3290.10">
    <property type="entry name" value="Fido-like domain"/>
    <property type="match status" value="1"/>
</dbReference>
<keyword evidence="3" id="KW-0547">Nucleotide-binding</keyword>
<organism evidence="9 10">
    <name type="scientific">Pseudomonas putida</name>
    <name type="common">Arthrobacter siderocapsulatus</name>
    <dbReference type="NCBI Taxonomy" id="303"/>
    <lineage>
        <taxon>Bacteria</taxon>
        <taxon>Pseudomonadati</taxon>
        <taxon>Pseudomonadota</taxon>
        <taxon>Gammaproteobacteria</taxon>
        <taxon>Pseudomonadales</taxon>
        <taxon>Pseudomonadaceae</taxon>
        <taxon>Pseudomonas</taxon>
    </lineage>
</organism>
<dbReference type="EC" id="2.7.7.108" evidence="5"/>
<dbReference type="EMBL" id="JAEHTE010000002">
    <property type="protein sequence ID" value="MBI6882800.1"/>
    <property type="molecule type" value="Genomic_DNA"/>
</dbReference>
<dbReference type="GO" id="GO:0070733">
    <property type="term" value="F:AMPylase activity"/>
    <property type="evidence" value="ECO:0007669"/>
    <property type="project" value="UniProtKB-EC"/>
</dbReference>
<dbReference type="SUPFAM" id="SSF140931">
    <property type="entry name" value="Fic-like"/>
    <property type="match status" value="1"/>
</dbReference>
<dbReference type="PANTHER" id="PTHR39560">
    <property type="entry name" value="PROTEIN ADENYLYLTRANSFERASE FIC-RELATED"/>
    <property type="match status" value="1"/>
</dbReference>
<evidence type="ECO:0000313" key="9">
    <source>
        <dbReference type="EMBL" id="MBI6882800.1"/>
    </source>
</evidence>
<gene>
    <name evidence="9" type="ORF">JEU22_02650</name>
</gene>
<evidence type="ECO:0000256" key="4">
    <source>
        <dbReference type="ARBA" id="ARBA00022840"/>
    </source>
</evidence>
<keyword evidence="4" id="KW-0067">ATP-binding</keyword>
<reference evidence="9" key="1">
    <citation type="submission" date="2020-12" db="EMBL/GenBank/DDBJ databases">
        <title>Enhanced detection system for hospital associated transmission using whole genome sequencing surveillance.</title>
        <authorList>
            <person name="Harrison L.H."/>
            <person name="Van Tyne D."/>
            <person name="Marsh J.W."/>
            <person name="Griffith M.P."/>
            <person name="Snyder D.J."/>
            <person name="Cooper V.S."/>
            <person name="Mustapha M."/>
        </authorList>
    </citation>
    <scope>NUCLEOTIDE SEQUENCE</scope>
    <source>
        <strain evidence="9">PSB00042</strain>
    </source>
</reference>
<dbReference type="Pfam" id="PF02661">
    <property type="entry name" value="Fic"/>
    <property type="match status" value="1"/>
</dbReference>
<dbReference type="AlphaFoldDB" id="A0A8I1EBL1"/>
<accession>A0A8I1EBL1</accession>
<dbReference type="GO" id="GO:0051302">
    <property type="term" value="P:regulation of cell division"/>
    <property type="evidence" value="ECO:0007669"/>
    <property type="project" value="TreeGrafter"/>
</dbReference>
<keyword evidence="2" id="KW-0548">Nucleotidyltransferase</keyword>
<feature type="domain" description="Fido" evidence="8">
    <location>
        <begin position="134"/>
        <end position="272"/>
    </location>
</feature>
<sequence>MQKPESIDDLKTLGMANGVSYCPAEIDEFAIAITRLAGDSLAIGDSEFLVLGLVRDGLIPSREALRLYAKAYGQGINGSSQEVGFDPFGDQGSRGYLRNHYKASDPNLVKMLEHLSYAIGLAQAQQYLTATTSLGYSELLGVHRIIFDPLYPWAGRDRMETSPSLSISKGSSRVVSFAEPSDIARAVAYALKGTDIRGTVRKNPGAILGNLAYAHPFLDGNGRALLTFVSELFFRSGFAIRWNAIDNSEYLKVLTDEIDSPEKGIMDAFLLEYSVDISNRYQLISAMADKA</sequence>
<evidence type="ECO:0000259" key="8">
    <source>
        <dbReference type="PROSITE" id="PS51459"/>
    </source>
</evidence>
<protein>
    <recommendedName>
        <fullName evidence="5">protein adenylyltransferase</fullName>
        <ecNumber evidence="5">2.7.7.108</ecNumber>
    </recommendedName>
</protein>
<evidence type="ECO:0000313" key="10">
    <source>
        <dbReference type="Proteomes" id="UP000637061"/>
    </source>
</evidence>
<dbReference type="GO" id="GO:0005524">
    <property type="term" value="F:ATP binding"/>
    <property type="evidence" value="ECO:0007669"/>
    <property type="project" value="UniProtKB-KW"/>
</dbReference>
<dbReference type="RefSeq" id="WP_198746425.1">
    <property type="nucleotide sequence ID" value="NZ_JAEHTE010000002.1"/>
</dbReference>
<proteinExistence type="predicted"/>